<dbReference type="InterPro" id="IPR014985">
    <property type="entry name" value="WbqC"/>
</dbReference>
<dbReference type="STRING" id="1280847.SAMN04488036_1104"/>
<evidence type="ECO:0000313" key="1">
    <source>
        <dbReference type="EMBL" id="SFL33642.1"/>
    </source>
</evidence>
<gene>
    <name evidence="1" type="ORF">SAMN04488036_1104</name>
</gene>
<proteinExistence type="predicted"/>
<keyword evidence="2" id="KW-1185">Reference proteome</keyword>
<evidence type="ECO:0000313" key="2">
    <source>
        <dbReference type="Proteomes" id="UP000198851"/>
    </source>
</evidence>
<protein>
    <submittedName>
        <fullName evidence="1">WbqC-like protein family protein</fullName>
    </submittedName>
</protein>
<dbReference type="AlphaFoldDB" id="A0A1I4GU72"/>
<accession>A0A1I4GU72</accession>
<dbReference type="Proteomes" id="UP000198851">
    <property type="component" value="Unassembled WGS sequence"/>
</dbReference>
<dbReference type="EMBL" id="FOSZ01000010">
    <property type="protein sequence ID" value="SFL33642.1"/>
    <property type="molecule type" value="Genomic_DNA"/>
</dbReference>
<name>A0A1I4GU72_9RHOB</name>
<dbReference type="Pfam" id="PF08889">
    <property type="entry name" value="WbqC"/>
    <property type="match status" value="1"/>
</dbReference>
<sequence length="231" mass="25263">MRVAIMQPYFFPHLPYFQMAAAVDLFVVLDTVQYIRRGWVNRNQVLHDGRPRYLTVPVALQPRTTLIKDIRLAQDADRGGRRIVNQLHATLGDAPAFEGMMDVAAPALAEIKPARGLVDVNLAGLAEVFGALAISTPVIRASQLAPRDRETASAYLIALCREVGATEYVNAAGGRALYDAAEFDRHNISLRFVEGAPRMAAEDTGHSILNVLARNELSTVRTMLGDVALLS</sequence>
<organism evidence="1 2">
    <name type="scientific">Shimia haliotis</name>
    <dbReference type="NCBI Taxonomy" id="1280847"/>
    <lineage>
        <taxon>Bacteria</taxon>
        <taxon>Pseudomonadati</taxon>
        <taxon>Pseudomonadota</taxon>
        <taxon>Alphaproteobacteria</taxon>
        <taxon>Rhodobacterales</taxon>
        <taxon>Roseobacteraceae</taxon>
    </lineage>
</organism>
<reference evidence="2" key="1">
    <citation type="submission" date="2016-10" db="EMBL/GenBank/DDBJ databases">
        <authorList>
            <person name="Varghese N."/>
            <person name="Submissions S."/>
        </authorList>
    </citation>
    <scope>NUCLEOTIDE SEQUENCE [LARGE SCALE GENOMIC DNA]</scope>
    <source>
        <strain evidence="2">DSM 28453</strain>
    </source>
</reference>